<dbReference type="PANTHER" id="PTHR43767">
    <property type="entry name" value="LONG-CHAIN-FATTY-ACID--COA LIGASE"/>
    <property type="match status" value="1"/>
</dbReference>
<dbReference type="EMBL" id="CP042301">
    <property type="protein sequence ID" value="QDZ01605.1"/>
    <property type="molecule type" value="Genomic_DNA"/>
</dbReference>
<dbReference type="RefSeq" id="WP_146300246.1">
    <property type="nucleotide sequence ID" value="NZ_CP042301.2"/>
</dbReference>
<dbReference type="Pfam" id="PF00501">
    <property type="entry name" value="AMP-binding"/>
    <property type="match status" value="1"/>
</dbReference>
<dbReference type="SUPFAM" id="SSF56801">
    <property type="entry name" value="Acetyl-CoA synthetase-like"/>
    <property type="match status" value="1"/>
</dbReference>
<dbReference type="Gene3D" id="3.40.50.12780">
    <property type="entry name" value="N-terminal domain of ligase-like"/>
    <property type="match status" value="1"/>
</dbReference>
<gene>
    <name evidence="3" type="ORF">FQ775_15155</name>
</gene>
<dbReference type="Proteomes" id="UP000321389">
    <property type="component" value="Chromosome"/>
</dbReference>
<proteinExistence type="predicted"/>
<sequence>MRVEDLLRESAAERPEKVALVDGPARMSYGDLDADSDRLAAGLVALGVERGDRVVILMDNIAEAALSIFAVLKAGAVFCPVNPSLKGNGLGQLLADCRPRAALTQAKYASGCAAAAEGLAEPPRIVVARAQGPLVAGLLPFETLVGSAAPRPTHIGAEADLAMIIYTSGSTGQAKGVMMQHSAMLAVSASIASYLGNSADDVVLGALPLSFTYGLYQLIVSVRTGATLLLAKGFAFPHAVMEEARKEGVTGLPLVPTMAAMLLSMNDLSATSLPALRYITNAAAPLPAAHIAGLRRLFPGAHLHSMYGLSECARATSLPPEEIDRKPESVGKAIPGTEVTIVDGEGLPVARGDTGELVVRGPHLMLGYWENEAATREALRPDPATGETQLHTGDLFRADTEGFLHFVGRKDDIIKIRGEKVAPCRVEAVLHGCSGVREAAVTGVPDALLGNVLHATVVASDPDLSARAVMRHCAQHLPDFMVPKAVAFRDALPKTASGKVVRRLVQATGTVE</sequence>
<accession>A0A5B8L0Z4</accession>
<dbReference type="InterPro" id="IPR045851">
    <property type="entry name" value="AMP-bd_C_sf"/>
</dbReference>
<dbReference type="AlphaFoldDB" id="A0A5B8L0Z4"/>
<dbReference type="InterPro" id="IPR000873">
    <property type="entry name" value="AMP-dep_synth/lig_dom"/>
</dbReference>
<evidence type="ECO:0000259" key="1">
    <source>
        <dbReference type="Pfam" id="PF00501"/>
    </source>
</evidence>
<keyword evidence="4" id="KW-1185">Reference proteome</keyword>
<evidence type="ECO:0000313" key="3">
    <source>
        <dbReference type="EMBL" id="QDZ01605.1"/>
    </source>
</evidence>
<dbReference type="OrthoDB" id="9803968at2"/>
<dbReference type="PROSITE" id="PS00455">
    <property type="entry name" value="AMP_BINDING"/>
    <property type="match status" value="1"/>
</dbReference>
<dbReference type="InterPro" id="IPR025110">
    <property type="entry name" value="AMP-bd_C"/>
</dbReference>
<reference evidence="3" key="1">
    <citation type="submission" date="2020-04" db="EMBL/GenBank/DDBJ databases">
        <title>Nitratireductor sp. nov. isolated from mangrove soil.</title>
        <authorList>
            <person name="Ye Y."/>
        </authorList>
    </citation>
    <scope>NUCLEOTIDE SEQUENCE</scope>
    <source>
        <strain evidence="3">SY7</strain>
    </source>
</reference>
<dbReference type="InterPro" id="IPR020845">
    <property type="entry name" value="AMP-binding_CS"/>
</dbReference>
<dbReference type="InterPro" id="IPR050237">
    <property type="entry name" value="ATP-dep_AMP-bd_enzyme"/>
</dbReference>
<dbReference type="GO" id="GO:0016878">
    <property type="term" value="F:acid-thiol ligase activity"/>
    <property type="evidence" value="ECO:0007669"/>
    <property type="project" value="UniProtKB-ARBA"/>
</dbReference>
<keyword evidence="3" id="KW-0436">Ligase</keyword>
<name>A0A5B8L0Z4_9HYPH</name>
<feature type="domain" description="AMP-dependent synthetase/ligase" evidence="1">
    <location>
        <begin position="7"/>
        <end position="369"/>
    </location>
</feature>
<dbReference type="PANTHER" id="PTHR43767:SF1">
    <property type="entry name" value="NONRIBOSOMAL PEPTIDE SYNTHASE PES1 (EUROFUNG)-RELATED"/>
    <property type="match status" value="1"/>
</dbReference>
<dbReference type="Gene3D" id="3.30.300.30">
    <property type="match status" value="1"/>
</dbReference>
<dbReference type="Pfam" id="PF13193">
    <property type="entry name" value="AMP-binding_C"/>
    <property type="match status" value="1"/>
</dbReference>
<evidence type="ECO:0000259" key="2">
    <source>
        <dbReference type="Pfam" id="PF13193"/>
    </source>
</evidence>
<feature type="domain" description="AMP-binding enzyme C-terminal" evidence="2">
    <location>
        <begin position="426"/>
        <end position="499"/>
    </location>
</feature>
<protein>
    <submittedName>
        <fullName evidence="3">Acyl--CoA ligase</fullName>
    </submittedName>
</protein>
<dbReference type="KEGG" id="niy:FQ775_15155"/>
<organism evidence="3 4">
    <name type="scientific">Nitratireductor mangrovi</name>
    <dbReference type="NCBI Taxonomy" id="2599600"/>
    <lineage>
        <taxon>Bacteria</taxon>
        <taxon>Pseudomonadati</taxon>
        <taxon>Pseudomonadota</taxon>
        <taxon>Alphaproteobacteria</taxon>
        <taxon>Hyphomicrobiales</taxon>
        <taxon>Phyllobacteriaceae</taxon>
        <taxon>Nitratireductor</taxon>
    </lineage>
</organism>
<dbReference type="InterPro" id="IPR042099">
    <property type="entry name" value="ANL_N_sf"/>
</dbReference>
<evidence type="ECO:0000313" key="4">
    <source>
        <dbReference type="Proteomes" id="UP000321389"/>
    </source>
</evidence>